<name>A0AAU8BGY2_9VIBR</name>
<reference evidence="2" key="1">
    <citation type="submission" date="2023-01" db="EMBL/GenBank/DDBJ databases">
        <title>Vibrio sp. CB1-14 genome sequencing.</title>
        <authorList>
            <person name="Otstavnykh N."/>
            <person name="Isaeva M."/>
            <person name="Meleshko D."/>
        </authorList>
    </citation>
    <scope>NUCLEOTIDE SEQUENCE</scope>
    <source>
        <strain evidence="2">CB1-14</strain>
    </source>
</reference>
<feature type="signal peptide" evidence="1">
    <location>
        <begin position="1"/>
        <end position="20"/>
    </location>
</feature>
<dbReference type="AlphaFoldDB" id="A0AAU8BGY2"/>
<gene>
    <name evidence="2" type="ORF">PG915_13560</name>
</gene>
<organism evidence="2">
    <name type="scientific">Vibrio chaetopteri</name>
    <dbReference type="NCBI Taxonomy" id="3016528"/>
    <lineage>
        <taxon>Bacteria</taxon>
        <taxon>Pseudomonadati</taxon>
        <taxon>Pseudomonadota</taxon>
        <taxon>Gammaproteobacteria</taxon>
        <taxon>Vibrionales</taxon>
        <taxon>Vibrionaceae</taxon>
        <taxon>Vibrio</taxon>
    </lineage>
</organism>
<dbReference type="KEGG" id="vck:PG915_13560"/>
<keyword evidence="1" id="KW-0732">Signal</keyword>
<sequence length="629" mass="71991">MSRSTLLASSLMLCAGVLLSGCDSSNSAGNAPSQPPRTNRCDVDWQQSFTDLNRDWTRSQYDHHCDETAQPAPQFTTSSDASSSVHYANIFDGERERYGYNPRFIPGRPYFDANNLPWMIVNNMNQFNVGDGQPGYHQDPVTLEKTNKPLHALTYDDRVYSSLYSDANPCTDCDSYLVRLTPNGEWISTSLRAMEQEFGFRQNADGLDGYRYRYIEQVYFQDNGDVFFKLDHGAIRYQAQTQTWQGYKKNWLAQTEMVGNGSQAPLFIRTSNNNSEYAISRLIDIGNDELDWQEETLSLPIHLGLYRGSKPVIWEGNTLHIAAISYDESALNRLDYNTGQYYVRYQLGTEQADVLFMGWSGSTSEATPDGHNQPILLLDSQKRLHFISGAHNHQIWHRYSLEPVTNNDWNNGNNLWGNVTANDKFSYGRETPVGRYPEETSSDNNVNYVGQPIGRYTYVHAVIQSDDSILLVMRNTAPATSAPSGYRLEWIAGTPQTNGQYQWQDKGVIVMPNWQQYSNYTQKLHQDKRGNLYLLYTYEIQNFNDDTWFNQMLRVSKSSQQECELLSDAKDCIHVVSEHYRRWPNEILAGSPSRYSQQFQHHPVLLVSSDKGNTWRLATTEALLSQQTK</sequence>
<dbReference type="RefSeq" id="WP_353496993.1">
    <property type="nucleotide sequence ID" value="NZ_CP115920.1"/>
</dbReference>
<accession>A0AAU8BGY2</accession>
<protein>
    <submittedName>
        <fullName evidence="2">BNR-4 repeat-containing protein</fullName>
    </submittedName>
</protein>
<evidence type="ECO:0000313" key="2">
    <source>
        <dbReference type="EMBL" id="XCD15596.1"/>
    </source>
</evidence>
<dbReference type="PROSITE" id="PS51257">
    <property type="entry name" value="PROKAR_LIPOPROTEIN"/>
    <property type="match status" value="1"/>
</dbReference>
<dbReference type="Pfam" id="PF15892">
    <property type="entry name" value="BNR_4"/>
    <property type="match status" value="1"/>
</dbReference>
<feature type="chain" id="PRO_5043515528" evidence="1">
    <location>
        <begin position="21"/>
        <end position="629"/>
    </location>
</feature>
<evidence type="ECO:0000256" key="1">
    <source>
        <dbReference type="SAM" id="SignalP"/>
    </source>
</evidence>
<dbReference type="EMBL" id="CP115920">
    <property type="protein sequence ID" value="XCD15596.1"/>
    <property type="molecule type" value="Genomic_DNA"/>
</dbReference>
<proteinExistence type="predicted"/>